<evidence type="ECO:0000313" key="3">
    <source>
        <dbReference type="EMBL" id="GLC86891.1"/>
    </source>
</evidence>
<evidence type="ECO:0000313" key="4">
    <source>
        <dbReference type="Proteomes" id="UP001065593"/>
    </source>
</evidence>
<dbReference type="Gene3D" id="2.40.40.10">
    <property type="entry name" value="RlpA-like domain"/>
    <property type="match status" value="1"/>
</dbReference>
<proteinExistence type="predicted"/>
<dbReference type="PANTHER" id="PTHR39160">
    <property type="entry name" value="CELL WALL-BINDING PROTEIN YOCH"/>
    <property type="match status" value="1"/>
</dbReference>
<sequence>MEAIERKKQSMTSSMDTIEIELNSYYMKVTHYSAQCYRCSGISASGVDLRYSTYYEGLRVIATDPQVIPLWSIVEMETPNGIFKGIALDTGGEIKGNRIDLLVSSEKEAYQLGVYRDVKVTVLKNGK</sequence>
<feature type="domain" description="3D" evidence="2">
    <location>
        <begin position="59"/>
        <end position="124"/>
    </location>
</feature>
<evidence type="ECO:0000256" key="1">
    <source>
        <dbReference type="ARBA" id="ARBA00022729"/>
    </source>
</evidence>
<keyword evidence="1" id="KW-0732">Signal</keyword>
<dbReference type="Pfam" id="PF06725">
    <property type="entry name" value="3D"/>
    <property type="match status" value="1"/>
</dbReference>
<dbReference type="InterPro" id="IPR051933">
    <property type="entry name" value="Resuscitation_pf_RpfB"/>
</dbReference>
<dbReference type="PANTHER" id="PTHR39160:SF6">
    <property type="entry name" value="CELL WALL-BINDING PROTEIN YOCH"/>
    <property type="match status" value="1"/>
</dbReference>
<dbReference type="InterPro" id="IPR059180">
    <property type="entry name" value="3D_YorM"/>
</dbReference>
<organism evidence="3 4">
    <name type="scientific">Lysinibacillus piscis</name>
    <dbReference type="NCBI Taxonomy" id="2518931"/>
    <lineage>
        <taxon>Bacteria</taxon>
        <taxon>Bacillati</taxon>
        <taxon>Bacillota</taxon>
        <taxon>Bacilli</taxon>
        <taxon>Bacillales</taxon>
        <taxon>Bacillaceae</taxon>
        <taxon>Lysinibacillus</taxon>
    </lineage>
</organism>
<dbReference type="CDD" id="cd14667">
    <property type="entry name" value="3D_containing_proteins"/>
    <property type="match status" value="1"/>
</dbReference>
<evidence type="ECO:0000259" key="2">
    <source>
        <dbReference type="Pfam" id="PF06725"/>
    </source>
</evidence>
<gene>
    <name evidence="3" type="ORF">LYSBPC_00180</name>
</gene>
<dbReference type="Proteomes" id="UP001065593">
    <property type="component" value="Unassembled WGS sequence"/>
</dbReference>
<dbReference type="EMBL" id="BRZA01000001">
    <property type="protein sequence ID" value="GLC86891.1"/>
    <property type="molecule type" value="Genomic_DNA"/>
</dbReference>
<dbReference type="InterPro" id="IPR036908">
    <property type="entry name" value="RlpA-like_sf"/>
</dbReference>
<name>A0ABQ5NES0_9BACI</name>
<protein>
    <recommendedName>
        <fullName evidence="2">3D domain-containing protein</fullName>
    </recommendedName>
</protein>
<dbReference type="SUPFAM" id="SSF50685">
    <property type="entry name" value="Barwin-like endoglucanases"/>
    <property type="match status" value="1"/>
</dbReference>
<comment type="caution">
    <text evidence="3">The sequence shown here is derived from an EMBL/GenBank/DDBJ whole genome shotgun (WGS) entry which is preliminary data.</text>
</comment>
<keyword evidence="4" id="KW-1185">Reference proteome</keyword>
<dbReference type="RefSeq" id="WP_264986627.1">
    <property type="nucleotide sequence ID" value="NZ_BRZA01000001.1"/>
</dbReference>
<dbReference type="InterPro" id="IPR010611">
    <property type="entry name" value="3D_dom"/>
</dbReference>
<reference evidence="3" key="1">
    <citation type="submission" date="2022-08" db="EMBL/GenBank/DDBJ databases">
        <title>Draft genome sequence of Lysinibacillus sp. strain KH24.</title>
        <authorList>
            <person name="Kanbe H."/>
            <person name="Itoh H."/>
        </authorList>
    </citation>
    <scope>NUCLEOTIDE SEQUENCE</scope>
    <source>
        <strain evidence="3">KH24</strain>
    </source>
</reference>
<accession>A0ABQ5NES0</accession>